<protein>
    <submittedName>
        <fullName evidence="2">Uncharacterized protein</fullName>
    </submittedName>
</protein>
<proteinExistence type="predicted"/>
<reference evidence="2" key="1">
    <citation type="submission" date="2023-04" db="EMBL/GenBank/DDBJ databases">
        <title>Completed genome of Mycoplasma lagogenitalium type strain 12MS.</title>
        <authorList>
            <person name="Spergser J."/>
        </authorList>
    </citation>
    <scope>NUCLEOTIDE SEQUENCE</scope>
    <source>
        <strain evidence="2">12MS</strain>
    </source>
</reference>
<keyword evidence="1" id="KW-0472">Membrane</keyword>
<keyword evidence="1" id="KW-1133">Transmembrane helix</keyword>
<evidence type="ECO:0000256" key="1">
    <source>
        <dbReference type="SAM" id="Phobius"/>
    </source>
</evidence>
<keyword evidence="3" id="KW-1185">Reference proteome</keyword>
<sequence>MKDIMKDKIKLKKIILNGLIISAISPIIYITTSVILFLLMEKKIKMKI</sequence>
<dbReference type="RefSeq" id="WP_280101658.1">
    <property type="nucleotide sequence ID" value="NZ_CP122979.1"/>
</dbReference>
<feature type="transmembrane region" description="Helical" evidence="1">
    <location>
        <begin position="14"/>
        <end position="39"/>
    </location>
</feature>
<organism evidence="2 3">
    <name type="scientific">Mesomycoplasma lagogenitalium</name>
    <dbReference type="NCBI Taxonomy" id="171286"/>
    <lineage>
        <taxon>Bacteria</taxon>
        <taxon>Bacillati</taxon>
        <taxon>Mycoplasmatota</taxon>
        <taxon>Mycoplasmoidales</taxon>
        <taxon>Metamycoplasmataceae</taxon>
        <taxon>Mesomycoplasma</taxon>
    </lineage>
</organism>
<name>A0ABY8LW53_9BACT</name>
<dbReference type="EMBL" id="CP122979">
    <property type="protein sequence ID" value="WGI36357.1"/>
    <property type="molecule type" value="Genomic_DNA"/>
</dbReference>
<evidence type="ECO:0000313" key="2">
    <source>
        <dbReference type="EMBL" id="WGI36357.1"/>
    </source>
</evidence>
<accession>A0ABY8LW53</accession>
<evidence type="ECO:0000313" key="3">
    <source>
        <dbReference type="Proteomes" id="UP001179842"/>
    </source>
</evidence>
<dbReference type="Proteomes" id="UP001179842">
    <property type="component" value="Chromosome"/>
</dbReference>
<gene>
    <name evidence="2" type="ORF">QEG99_02660</name>
</gene>
<keyword evidence="1" id="KW-0812">Transmembrane</keyword>